<dbReference type="Proteomes" id="UP000605970">
    <property type="component" value="Unassembled WGS sequence"/>
</dbReference>
<dbReference type="GO" id="GO:0005085">
    <property type="term" value="F:guanyl-nucleotide exchange factor activity"/>
    <property type="evidence" value="ECO:0007669"/>
    <property type="project" value="UniProtKB-KW"/>
</dbReference>
<dbReference type="GO" id="GO:0007186">
    <property type="term" value="P:G protein-coupled receptor signaling pathway"/>
    <property type="evidence" value="ECO:0007669"/>
    <property type="project" value="TreeGrafter"/>
</dbReference>
<evidence type="ECO:0000256" key="1">
    <source>
        <dbReference type="ARBA" id="ARBA00004544"/>
    </source>
</evidence>
<dbReference type="PANTHER" id="PTHR12425:SF5">
    <property type="entry name" value="SYNEMBRYN"/>
    <property type="match status" value="1"/>
</dbReference>
<evidence type="ECO:0000313" key="6">
    <source>
        <dbReference type="EMBL" id="KAF7636495.1"/>
    </source>
</evidence>
<keyword evidence="3" id="KW-0963">Cytoplasm</keyword>
<evidence type="ECO:0000256" key="5">
    <source>
        <dbReference type="ARBA" id="ARBA00023186"/>
    </source>
</evidence>
<dbReference type="PRINTS" id="PR01802">
    <property type="entry name" value="SYNEMBRYN"/>
</dbReference>
<dbReference type="EMBL" id="JABEBT010000029">
    <property type="protein sequence ID" value="KAF7636495.1"/>
    <property type="molecule type" value="Genomic_DNA"/>
</dbReference>
<keyword evidence="7" id="KW-1185">Reference proteome</keyword>
<reference evidence="6" key="1">
    <citation type="journal article" date="2020" name="Ecol. Evol.">
        <title>Genome structure and content of the rice root-knot nematode (Meloidogyne graminicola).</title>
        <authorList>
            <person name="Phan N.T."/>
            <person name="Danchin E.G.J."/>
            <person name="Klopp C."/>
            <person name="Perfus-Barbeoch L."/>
            <person name="Kozlowski D.K."/>
            <person name="Koutsovoulos G.D."/>
            <person name="Lopez-Roques C."/>
            <person name="Bouchez O."/>
            <person name="Zahm M."/>
            <person name="Besnard G."/>
            <person name="Bellafiore S."/>
        </authorList>
    </citation>
    <scope>NUCLEOTIDE SEQUENCE</scope>
    <source>
        <strain evidence="6">VN-18</strain>
    </source>
</reference>
<dbReference type="InterPro" id="IPR019318">
    <property type="entry name" value="Gua_nucleotide_exch_fac_Ric8"/>
</dbReference>
<name>A0A8S9ZTC4_9BILA</name>
<dbReference type="AlphaFoldDB" id="A0A8S9ZTC4"/>
<evidence type="ECO:0000313" key="7">
    <source>
        <dbReference type="Proteomes" id="UP000605970"/>
    </source>
</evidence>
<evidence type="ECO:0000256" key="2">
    <source>
        <dbReference type="ARBA" id="ARBA00009049"/>
    </source>
</evidence>
<dbReference type="GO" id="GO:0005938">
    <property type="term" value="C:cell cortex"/>
    <property type="evidence" value="ECO:0007669"/>
    <property type="project" value="UniProtKB-SubCell"/>
</dbReference>
<dbReference type="Pfam" id="PF10165">
    <property type="entry name" value="Ric8"/>
    <property type="match status" value="1"/>
</dbReference>
<protein>
    <recommendedName>
        <fullName evidence="8">Synembryn</fullName>
    </recommendedName>
</protein>
<sequence length="580" mass="66429">MSENEDYSITSKVIAKWTEYGLDSSILNKELNQIINKYPTKMFPIICSDAKEPISSINFNNKLPLFPSFIFPKDFTIKIIEFENSAILRLNFLRICLRDKQLAESIYMSPVLLTLLDITFLNEHEFNTKCSTKVIIEASKCLVNFFFNSSLARSQFIGKSFNLLLSRISYISPIIKEQNQIIFSNNDEYKKFPYLNNWNKKDLEELLLLDMKIVFVVSAQEKQLQIDCLNDANKIKIFQQILAYTNYKLANSEIVSFISPFINETLLILFNFFHQIIHHQQQQHSNTIFQLCASECLIILQNSFLDIEIKQNAINLMATIPNNLLSLCPKVEDSSIDNKNIFEGYDIRFLDILLKILEEHIDQYEKINAPAFSEHLAMFLRMLTTLCADHKVARRFCRLKVIPPLMAEDVKQRPDVGSSFRNKLVRLISSIGALSNASSDFLFVLCKRSVGRLIKYTGFGHAAGLLADRGMLGSALTPKHPSDSEDSETEDYKKVENEVNPVTGYIPPPGQLEEFRRQFESMSDEQKEHEAMKLVNAMDKLMDQGIIAPGMVGEDGHVRQVKHVAELIKDVKNEKEDGSD</sequence>
<comment type="subcellular location">
    <subcellularLocation>
        <location evidence="1">Cytoplasm</location>
        <location evidence="1">Cell cortex</location>
    </subcellularLocation>
</comment>
<evidence type="ECO:0000256" key="4">
    <source>
        <dbReference type="ARBA" id="ARBA00022658"/>
    </source>
</evidence>
<comment type="caution">
    <text evidence="6">The sequence shown here is derived from an EMBL/GenBank/DDBJ whole genome shotgun (WGS) entry which is preliminary data.</text>
</comment>
<dbReference type="InterPro" id="IPR008376">
    <property type="entry name" value="Chaperone_Ric-8_A/B"/>
</dbReference>
<proteinExistence type="inferred from homology"/>
<accession>A0A8S9ZTC4</accession>
<evidence type="ECO:0008006" key="8">
    <source>
        <dbReference type="Google" id="ProtNLM"/>
    </source>
</evidence>
<keyword evidence="4" id="KW-0344">Guanine-nucleotide releasing factor</keyword>
<dbReference type="OrthoDB" id="5585685at2759"/>
<gene>
    <name evidence="6" type="ORF">Mgra_00004085</name>
</gene>
<dbReference type="PANTHER" id="PTHR12425">
    <property type="entry name" value="SYNEMBRYN"/>
    <property type="match status" value="1"/>
</dbReference>
<comment type="similarity">
    <text evidence="2">Belongs to the synembryn family.</text>
</comment>
<keyword evidence="5" id="KW-0143">Chaperone</keyword>
<dbReference type="GO" id="GO:0001965">
    <property type="term" value="F:G-protein alpha-subunit binding"/>
    <property type="evidence" value="ECO:0007669"/>
    <property type="project" value="TreeGrafter"/>
</dbReference>
<organism evidence="6 7">
    <name type="scientific">Meloidogyne graminicola</name>
    <dbReference type="NCBI Taxonomy" id="189291"/>
    <lineage>
        <taxon>Eukaryota</taxon>
        <taxon>Metazoa</taxon>
        <taxon>Ecdysozoa</taxon>
        <taxon>Nematoda</taxon>
        <taxon>Chromadorea</taxon>
        <taxon>Rhabditida</taxon>
        <taxon>Tylenchina</taxon>
        <taxon>Tylenchomorpha</taxon>
        <taxon>Tylenchoidea</taxon>
        <taxon>Meloidogynidae</taxon>
        <taxon>Meloidogyninae</taxon>
        <taxon>Meloidogyne</taxon>
    </lineage>
</organism>
<evidence type="ECO:0000256" key="3">
    <source>
        <dbReference type="ARBA" id="ARBA00022490"/>
    </source>
</evidence>